<proteinExistence type="predicted"/>
<protein>
    <submittedName>
        <fullName evidence="2">Copper amine oxidase</fullName>
    </submittedName>
</protein>
<dbReference type="PANTHER" id="PTHR46333">
    <property type="entry name" value="CYTOKINESIS PROTEIN 3"/>
    <property type="match status" value="1"/>
</dbReference>
<gene>
    <name evidence="2" type="ORF">Q428_13210</name>
</gene>
<reference evidence="2 3" key="1">
    <citation type="journal article" date="2014" name="Genome Announc.">
        <title>Draft Genome Sequence of Fervidicella metallireducens Strain AeBT, an Iron-Reducing Thermoanaerobe from the Great Artesian Basin.</title>
        <authorList>
            <person name="Patel B.K."/>
        </authorList>
    </citation>
    <scope>NUCLEOTIDE SEQUENCE [LARGE SCALE GENOMIC DNA]</scope>
    <source>
        <strain evidence="2 3">AeB</strain>
    </source>
</reference>
<comment type="caution">
    <text evidence="2">The sequence shown here is derived from an EMBL/GenBank/DDBJ whole genome shotgun (WGS) entry which is preliminary data.</text>
</comment>
<sequence>MTVRNYNKKTYNIQQAVNKAITSNPSLKHTPLSINYTVNTVGKTSILTVKLTYGRADVVVSNFEQFYAAIKNTVKANRTKVVLKINNYNANIYSLDKAFVRLKKEGIEKEFKTAQKILYFPGSKSRLLELVINYNNSPLSQQVNYSFTEKEIYNIIKEGLSNCEDSIKINSKEKNPIRPEIIKNIFERVTEDNPDLNYFDSYSISIRTSTLGSVITSQEVEISIDYSLPKERIVEIKAVENQRAKEIIDEIIKAGMSDYQKEQAIHDYIVNSARYDYENYIKNTIPKESHMAYGILVNKVGVCEGYALAMYKLLNMAGVECKVITGTANGEDHAWNIVKLDDGYYHVDATFDDPVINGGEISTLSHKYFNLTDKQIEMDHQWDRSKYPVCNGTKYLK</sequence>
<dbReference type="OrthoDB" id="9788327at2"/>
<dbReference type="InterPro" id="IPR002931">
    <property type="entry name" value="Transglutaminase-like"/>
</dbReference>
<name>A0A017RS40_9CLOT</name>
<dbReference type="PANTHER" id="PTHR46333:SF2">
    <property type="entry name" value="CYTOKINESIS PROTEIN 3"/>
    <property type="match status" value="1"/>
</dbReference>
<keyword evidence="3" id="KW-1185">Reference proteome</keyword>
<dbReference type="Proteomes" id="UP000019681">
    <property type="component" value="Unassembled WGS sequence"/>
</dbReference>
<dbReference type="Gene3D" id="3.10.620.30">
    <property type="match status" value="1"/>
</dbReference>
<dbReference type="SMART" id="SM00460">
    <property type="entry name" value="TGc"/>
    <property type="match status" value="1"/>
</dbReference>
<dbReference type="GO" id="GO:0005737">
    <property type="term" value="C:cytoplasm"/>
    <property type="evidence" value="ECO:0007669"/>
    <property type="project" value="TreeGrafter"/>
</dbReference>
<dbReference type="SUPFAM" id="SSF54001">
    <property type="entry name" value="Cysteine proteinases"/>
    <property type="match status" value="1"/>
</dbReference>
<dbReference type="STRING" id="1403537.Q428_13210"/>
<feature type="domain" description="Transglutaminase-like" evidence="1">
    <location>
        <begin position="295"/>
        <end position="351"/>
    </location>
</feature>
<dbReference type="RefSeq" id="WP_051515160.1">
    <property type="nucleotide sequence ID" value="NZ_AZQP01000055.1"/>
</dbReference>
<evidence type="ECO:0000313" key="2">
    <source>
        <dbReference type="EMBL" id="EYE87457.1"/>
    </source>
</evidence>
<dbReference type="InterPro" id="IPR052557">
    <property type="entry name" value="CAP/Cytokinesis_protein"/>
</dbReference>
<accession>A0A017RS40</accession>
<dbReference type="InterPro" id="IPR038765">
    <property type="entry name" value="Papain-like_cys_pep_sf"/>
</dbReference>
<evidence type="ECO:0000313" key="3">
    <source>
        <dbReference type="Proteomes" id="UP000019681"/>
    </source>
</evidence>
<evidence type="ECO:0000259" key="1">
    <source>
        <dbReference type="SMART" id="SM00460"/>
    </source>
</evidence>
<dbReference type="EMBL" id="AZQP01000055">
    <property type="protein sequence ID" value="EYE87457.1"/>
    <property type="molecule type" value="Genomic_DNA"/>
</dbReference>
<dbReference type="Pfam" id="PF01841">
    <property type="entry name" value="Transglut_core"/>
    <property type="match status" value="1"/>
</dbReference>
<dbReference type="AlphaFoldDB" id="A0A017RS40"/>
<organism evidence="2 3">
    <name type="scientific">Fervidicella metallireducens AeB</name>
    <dbReference type="NCBI Taxonomy" id="1403537"/>
    <lineage>
        <taxon>Bacteria</taxon>
        <taxon>Bacillati</taxon>
        <taxon>Bacillota</taxon>
        <taxon>Clostridia</taxon>
        <taxon>Eubacteriales</taxon>
        <taxon>Clostridiaceae</taxon>
        <taxon>Fervidicella</taxon>
    </lineage>
</organism>